<evidence type="ECO:0000313" key="8">
    <source>
        <dbReference type="Proteomes" id="UP001299546"/>
    </source>
</evidence>
<feature type="transmembrane region" description="Helical" evidence="6">
    <location>
        <begin position="359"/>
        <end position="377"/>
    </location>
</feature>
<feature type="transmembrane region" description="Helical" evidence="6">
    <location>
        <begin position="279"/>
        <end position="312"/>
    </location>
</feature>
<dbReference type="Pfam" id="PF13520">
    <property type="entry name" value="AA_permease_2"/>
    <property type="match status" value="1"/>
</dbReference>
<evidence type="ECO:0000256" key="4">
    <source>
        <dbReference type="ARBA" id="ARBA00022989"/>
    </source>
</evidence>
<dbReference type="EMBL" id="JAJCIS010000007">
    <property type="protein sequence ID" value="MCB7387948.1"/>
    <property type="molecule type" value="Genomic_DNA"/>
</dbReference>
<dbReference type="Proteomes" id="UP001299546">
    <property type="component" value="Unassembled WGS sequence"/>
</dbReference>
<gene>
    <name evidence="7" type="ORF">LIZ65_11660</name>
</gene>
<feature type="transmembrane region" description="Helical" evidence="6">
    <location>
        <begin position="229"/>
        <end position="253"/>
    </location>
</feature>
<feature type="transmembrane region" description="Helical" evidence="6">
    <location>
        <begin position="89"/>
        <end position="115"/>
    </location>
</feature>
<feature type="transmembrane region" description="Helical" evidence="6">
    <location>
        <begin position="12"/>
        <end position="36"/>
    </location>
</feature>
<keyword evidence="4 6" id="KW-1133">Transmembrane helix</keyword>
<dbReference type="InterPro" id="IPR050367">
    <property type="entry name" value="APC_superfamily"/>
</dbReference>
<dbReference type="PIRSF" id="PIRSF006060">
    <property type="entry name" value="AA_transporter"/>
    <property type="match status" value="1"/>
</dbReference>
<reference evidence="7 8" key="1">
    <citation type="submission" date="2021-10" db="EMBL/GenBank/DDBJ databases">
        <title>Collection of gut derived symbiotic bacterial strains cultured from healthy donors.</title>
        <authorList>
            <person name="Lin H."/>
            <person name="Littmann E."/>
            <person name="Kohout C."/>
            <person name="Pamer E.G."/>
        </authorList>
    </citation>
    <scope>NUCLEOTIDE SEQUENCE [LARGE SCALE GENOMIC DNA]</scope>
    <source>
        <strain evidence="7 8">DFI.1.165</strain>
    </source>
</reference>
<keyword evidence="8" id="KW-1185">Reference proteome</keyword>
<dbReference type="PANTHER" id="PTHR42770:SF7">
    <property type="entry name" value="MEMBRANE PROTEIN"/>
    <property type="match status" value="1"/>
</dbReference>
<evidence type="ECO:0000256" key="1">
    <source>
        <dbReference type="ARBA" id="ARBA00004651"/>
    </source>
</evidence>
<feature type="transmembrane region" description="Helical" evidence="6">
    <location>
        <begin position="42"/>
        <end position="68"/>
    </location>
</feature>
<dbReference type="InterPro" id="IPR002293">
    <property type="entry name" value="AA/rel_permease1"/>
</dbReference>
<evidence type="ECO:0000256" key="2">
    <source>
        <dbReference type="ARBA" id="ARBA00022475"/>
    </source>
</evidence>
<comment type="caution">
    <text evidence="7">The sequence shown here is derived from an EMBL/GenBank/DDBJ whole genome shotgun (WGS) entry which is preliminary data.</text>
</comment>
<evidence type="ECO:0000256" key="3">
    <source>
        <dbReference type="ARBA" id="ARBA00022692"/>
    </source>
</evidence>
<evidence type="ECO:0000313" key="7">
    <source>
        <dbReference type="EMBL" id="MCB7387948.1"/>
    </source>
</evidence>
<feature type="transmembrane region" description="Helical" evidence="6">
    <location>
        <begin position="416"/>
        <end position="436"/>
    </location>
</feature>
<keyword evidence="2" id="KW-1003">Cell membrane</keyword>
<dbReference type="Gene3D" id="1.20.1740.10">
    <property type="entry name" value="Amino acid/polyamine transporter I"/>
    <property type="match status" value="1"/>
</dbReference>
<organism evidence="7 8">
    <name type="scientific">Bariatricus massiliensis</name>
    <dbReference type="NCBI Taxonomy" id="1745713"/>
    <lineage>
        <taxon>Bacteria</taxon>
        <taxon>Bacillati</taxon>
        <taxon>Bacillota</taxon>
        <taxon>Clostridia</taxon>
        <taxon>Lachnospirales</taxon>
        <taxon>Lachnospiraceae</taxon>
        <taxon>Bariatricus</taxon>
    </lineage>
</organism>
<feature type="transmembrane region" description="Helical" evidence="6">
    <location>
        <begin position="127"/>
        <end position="146"/>
    </location>
</feature>
<dbReference type="PANTHER" id="PTHR42770">
    <property type="entry name" value="AMINO ACID TRANSPORTER-RELATED"/>
    <property type="match status" value="1"/>
</dbReference>
<feature type="transmembrane region" description="Helical" evidence="6">
    <location>
        <begin position="333"/>
        <end position="353"/>
    </location>
</feature>
<accession>A0ABS8DHN7</accession>
<feature type="transmembrane region" description="Helical" evidence="6">
    <location>
        <begin position="153"/>
        <end position="175"/>
    </location>
</feature>
<proteinExistence type="predicted"/>
<protein>
    <submittedName>
        <fullName evidence="7">APC family permease</fullName>
    </submittedName>
</protein>
<feature type="transmembrane region" description="Helical" evidence="6">
    <location>
        <begin position="195"/>
        <end position="217"/>
    </location>
</feature>
<dbReference type="RefSeq" id="WP_066733161.1">
    <property type="nucleotide sequence ID" value="NZ_JAJCIQ010000008.1"/>
</dbReference>
<comment type="subcellular location">
    <subcellularLocation>
        <location evidence="1">Cell membrane</location>
        <topology evidence="1">Multi-pass membrane protein</topology>
    </subcellularLocation>
</comment>
<evidence type="ECO:0000256" key="6">
    <source>
        <dbReference type="SAM" id="Phobius"/>
    </source>
</evidence>
<keyword evidence="3 6" id="KW-0812">Transmembrane</keyword>
<sequence>MGDKKGKLTTVSCVTIMMGAMIGSAIFSLSGVTYAMAGPAHILTWIAAAVILLIYGLIAAELACMYPVSGGLYVYPREILGKTRAAKEFWGWTSAWAFLNTGIFGAAFSAIYVSTYLGRILPKVNEHMVLAAVIACAACGLLNIFNISFVGKVNLILVVSISVILLIYSGFGFTAIDSANFAPFFTQGYAGGAGFVSAIPNAMLAYGGIVTLVSVSGDIHEPKKTIPKAMILSIALTTVLYLLVIGTTVGMIGTEEFTANPSLQYYPLYAAIDKAFPGVGWLGVLISLSALLALLTTLLVLIMSVANTIAAAAQTGFLPAFLGKYNAKTKTPVASITLSTGLVTVIACFPQFVTEITSTGAVAMVVTVALLSYTLLAARKQMKSSREDFHLPGGRMLPVTVVVVLLLFLLLQPIKAIILCAGWFLVGYVIYGIAIWKGSAAE</sequence>
<name>A0ABS8DHN7_9FIRM</name>
<feature type="transmembrane region" description="Helical" evidence="6">
    <location>
        <begin position="389"/>
        <end position="410"/>
    </location>
</feature>
<evidence type="ECO:0000256" key="5">
    <source>
        <dbReference type="ARBA" id="ARBA00023136"/>
    </source>
</evidence>
<keyword evidence="5 6" id="KW-0472">Membrane</keyword>